<protein>
    <recommendedName>
        <fullName evidence="4">Ribosomal protein S6</fullName>
    </recommendedName>
</protein>
<dbReference type="Gene3D" id="3.30.70.60">
    <property type="match status" value="1"/>
</dbReference>
<dbReference type="AlphaFoldDB" id="A0AAD5L8X0"/>
<dbReference type="GO" id="GO:0003735">
    <property type="term" value="F:structural constituent of ribosome"/>
    <property type="evidence" value="ECO:0007669"/>
    <property type="project" value="InterPro"/>
</dbReference>
<proteinExistence type="inferred from homology"/>
<dbReference type="SUPFAM" id="SSF54995">
    <property type="entry name" value="Ribosomal protein S6"/>
    <property type="match status" value="1"/>
</dbReference>
<dbReference type="GO" id="GO:0005737">
    <property type="term" value="C:cytoplasm"/>
    <property type="evidence" value="ECO:0007669"/>
    <property type="project" value="UniProtKB-ARBA"/>
</dbReference>
<keyword evidence="3" id="KW-1185">Reference proteome</keyword>
<reference evidence="2" key="1">
    <citation type="submission" date="2021-12" db="EMBL/GenBank/DDBJ databases">
        <title>Prjna785345.</title>
        <authorList>
            <person name="Rujirawat T."/>
            <person name="Krajaejun T."/>
        </authorList>
    </citation>
    <scope>NUCLEOTIDE SEQUENCE</scope>
    <source>
        <strain evidence="2">Pi057C3</strain>
    </source>
</reference>
<organism evidence="2 3">
    <name type="scientific">Pythium insidiosum</name>
    <name type="common">Pythiosis disease agent</name>
    <dbReference type="NCBI Taxonomy" id="114742"/>
    <lineage>
        <taxon>Eukaryota</taxon>
        <taxon>Sar</taxon>
        <taxon>Stramenopiles</taxon>
        <taxon>Oomycota</taxon>
        <taxon>Peronosporomycetes</taxon>
        <taxon>Pythiales</taxon>
        <taxon>Pythiaceae</taxon>
        <taxon>Pythium</taxon>
    </lineage>
</organism>
<dbReference type="Pfam" id="PF01250">
    <property type="entry name" value="Ribosomal_S6"/>
    <property type="match status" value="1"/>
</dbReference>
<dbReference type="PANTHER" id="PTHR21011:SF1">
    <property type="entry name" value="SMALL RIBOSOMAL SUBUNIT PROTEIN BS6M"/>
    <property type="match status" value="1"/>
</dbReference>
<gene>
    <name evidence="2" type="ORF">P43SY_003668</name>
</gene>
<dbReference type="InterPro" id="IPR000529">
    <property type="entry name" value="Ribosomal_bS6"/>
</dbReference>
<dbReference type="EMBL" id="JAKCXM010000527">
    <property type="protein sequence ID" value="KAJ0393123.1"/>
    <property type="molecule type" value="Genomic_DNA"/>
</dbReference>
<dbReference type="PANTHER" id="PTHR21011">
    <property type="entry name" value="MITOCHONDRIAL 28S RIBOSOMAL PROTEIN S6"/>
    <property type="match status" value="1"/>
</dbReference>
<dbReference type="GO" id="GO:0070181">
    <property type="term" value="F:small ribosomal subunit rRNA binding"/>
    <property type="evidence" value="ECO:0007669"/>
    <property type="project" value="TreeGrafter"/>
</dbReference>
<dbReference type="InterPro" id="IPR014717">
    <property type="entry name" value="Transl_elong_EF1B/ribsomal_bS6"/>
</dbReference>
<evidence type="ECO:0008006" key="4">
    <source>
        <dbReference type="Google" id="ProtNLM"/>
    </source>
</evidence>
<sequence>MPLYKQVLITNLKSTPKDVAKVFQECAQLITAKGGVIRTLENRGERRLGYAIEDRRWGELQRHYNGKLIVAQFNTSPETLGEVEAKLKNSFPIIRFQTFKVRDPIDSLMNTKQPLQALAGAMTPLTMDARLKILQDKKKAEAAKRAEADAAFFRPESMFETEEEDEAERFKQFVPEWKRDATFTPSPPEHLKD</sequence>
<name>A0AAD5L8X0_PYTIN</name>
<dbReference type="Proteomes" id="UP001209570">
    <property type="component" value="Unassembled WGS sequence"/>
</dbReference>
<dbReference type="InterPro" id="IPR035980">
    <property type="entry name" value="Ribosomal_bS6_sf"/>
</dbReference>
<dbReference type="CDD" id="cd15465">
    <property type="entry name" value="bS6_mito"/>
    <property type="match status" value="1"/>
</dbReference>
<evidence type="ECO:0000256" key="1">
    <source>
        <dbReference type="ARBA" id="ARBA00009512"/>
    </source>
</evidence>
<evidence type="ECO:0000313" key="3">
    <source>
        <dbReference type="Proteomes" id="UP001209570"/>
    </source>
</evidence>
<evidence type="ECO:0000313" key="2">
    <source>
        <dbReference type="EMBL" id="KAJ0393123.1"/>
    </source>
</evidence>
<dbReference type="GO" id="GO:0005840">
    <property type="term" value="C:ribosome"/>
    <property type="evidence" value="ECO:0007669"/>
    <property type="project" value="InterPro"/>
</dbReference>
<comment type="similarity">
    <text evidence="1">Belongs to the bacterial ribosomal protein bS6 family.</text>
</comment>
<comment type="caution">
    <text evidence="2">The sequence shown here is derived from an EMBL/GenBank/DDBJ whole genome shotgun (WGS) entry which is preliminary data.</text>
</comment>
<accession>A0AAD5L8X0</accession>
<dbReference type="GO" id="GO:0006412">
    <property type="term" value="P:translation"/>
    <property type="evidence" value="ECO:0007669"/>
    <property type="project" value="InterPro"/>
</dbReference>